<gene>
    <name evidence="2" type="ORF">KR093_010464</name>
</gene>
<comment type="caution">
    <text evidence="2">The sequence shown here is derived from an EMBL/GenBank/DDBJ whole genome shotgun (WGS) entry which is preliminary data.</text>
</comment>
<protein>
    <recommendedName>
        <fullName evidence="1">DUF4773 domain-containing protein</fullName>
    </recommendedName>
</protein>
<keyword evidence="3" id="KW-1185">Reference proteome</keyword>
<proteinExistence type="predicted"/>
<dbReference type="EMBL" id="JAJJHW010003409">
    <property type="protein sequence ID" value="KAH8360071.1"/>
    <property type="molecule type" value="Genomic_DNA"/>
</dbReference>
<organism evidence="2 3">
    <name type="scientific">Drosophila rubida</name>
    <dbReference type="NCBI Taxonomy" id="30044"/>
    <lineage>
        <taxon>Eukaryota</taxon>
        <taxon>Metazoa</taxon>
        <taxon>Ecdysozoa</taxon>
        <taxon>Arthropoda</taxon>
        <taxon>Hexapoda</taxon>
        <taxon>Insecta</taxon>
        <taxon>Pterygota</taxon>
        <taxon>Neoptera</taxon>
        <taxon>Endopterygota</taxon>
        <taxon>Diptera</taxon>
        <taxon>Brachycera</taxon>
        <taxon>Muscomorpha</taxon>
        <taxon>Ephydroidea</taxon>
        <taxon>Drosophilidae</taxon>
        <taxon>Drosophila</taxon>
    </lineage>
</organism>
<evidence type="ECO:0000313" key="2">
    <source>
        <dbReference type="EMBL" id="KAH8360071.1"/>
    </source>
</evidence>
<dbReference type="PANTHER" id="PTHR36299:SF1">
    <property type="entry name" value="DUF4773 DOMAIN-CONTAINING PROTEIN"/>
    <property type="match status" value="1"/>
</dbReference>
<feature type="non-terminal residue" evidence="2">
    <location>
        <position position="154"/>
    </location>
</feature>
<dbReference type="PANTHER" id="PTHR36299">
    <property type="entry name" value="AGAP008005-PA"/>
    <property type="match status" value="1"/>
</dbReference>
<feature type="domain" description="DUF4773" evidence="1">
    <location>
        <begin position="31"/>
        <end position="150"/>
    </location>
</feature>
<dbReference type="AlphaFoldDB" id="A0AAD4PIS2"/>
<accession>A0AAD4PIS2</accession>
<name>A0AAD4PIS2_9MUSC</name>
<dbReference type="InterPro" id="IPR031941">
    <property type="entry name" value="DUF4773"/>
</dbReference>
<reference evidence="2" key="1">
    <citation type="journal article" date="2021" name="Mol. Ecol. Resour.">
        <title>Phylogenomic analyses of the genus Drosophila reveals genomic signals of climate adaptation.</title>
        <authorList>
            <person name="Li F."/>
            <person name="Rane R.V."/>
            <person name="Luria V."/>
            <person name="Xiong Z."/>
            <person name="Chen J."/>
            <person name="Li Z."/>
            <person name="Catullo R.A."/>
            <person name="Griffin P.C."/>
            <person name="Schiffer M."/>
            <person name="Pearce S."/>
            <person name="Lee S.F."/>
            <person name="McElroy K."/>
            <person name="Stocker A."/>
            <person name="Shirriffs J."/>
            <person name="Cockerell F."/>
            <person name="Coppin C."/>
            <person name="Sgro C.M."/>
            <person name="Karger A."/>
            <person name="Cain J.W."/>
            <person name="Weber J.A."/>
            <person name="Santpere G."/>
            <person name="Kirschner M.W."/>
            <person name="Hoffmann A.A."/>
            <person name="Oakeshott J.G."/>
            <person name="Zhang G."/>
        </authorList>
    </citation>
    <scope>NUCLEOTIDE SEQUENCE</scope>
    <source>
        <strain evidence="2">BGI-SZ-2011g</strain>
    </source>
</reference>
<evidence type="ECO:0000259" key="1">
    <source>
        <dbReference type="Pfam" id="PF15998"/>
    </source>
</evidence>
<evidence type="ECO:0000313" key="3">
    <source>
        <dbReference type="Proteomes" id="UP001200034"/>
    </source>
</evidence>
<dbReference type="Pfam" id="PF15998">
    <property type="entry name" value="DUF4773"/>
    <property type="match status" value="1"/>
</dbReference>
<dbReference type="Proteomes" id="UP001200034">
    <property type="component" value="Unassembled WGS sequence"/>
</dbReference>
<sequence length="154" mass="16177">VLAIVVCLDNSTMGLADSSDATQDFISFKSKCNCSLSMACSCCQTAVASVMNLSKSVCVTFKINLLKASVDVTISVDGDSVSKFTLDSKSPISFCMPVISDITPLAVCLKTSTKLSGLTNLIICPSFYSTINSNQILASDFPCIKIGLDGFSLA</sequence>